<accession>A0A558CZK5</accession>
<dbReference type="AlphaFoldDB" id="A0A558CZK5"/>
<organism evidence="1 2">
    <name type="scientific">Sedimenticola thiotaurini</name>
    <dbReference type="NCBI Taxonomy" id="1543721"/>
    <lineage>
        <taxon>Bacteria</taxon>
        <taxon>Pseudomonadati</taxon>
        <taxon>Pseudomonadota</taxon>
        <taxon>Gammaproteobacteria</taxon>
        <taxon>Chromatiales</taxon>
        <taxon>Sedimenticolaceae</taxon>
        <taxon>Sedimenticola</taxon>
    </lineage>
</organism>
<gene>
    <name evidence="1" type="ORF">FHK82_10835</name>
</gene>
<evidence type="ECO:0000313" key="2">
    <source>
        <dbReference type="Proteomes" id="UP000317355"/>
    </source>
</evidence>
<reference evidence="1 2" key="1">
    <citation type="submission" date="2019-07" db="EMBL/GenBank/DDBJ databases">
        <title>The pathways for chlorine oxyanion respiration interact through the shared metabolite chlorate.</title>
        <authorList>
            <person name="Barnum T.P."/>
            <person name="Cheng Y."/>
            <person name="Hill K.A."/>
            <person name="Lucas L.N."/>
            <person name="Carlson H.K."/>
            <person name="Coates J.D."/>
        </authorList>
    </citation>
    <scope>NUCLEOTIDE SEQUENCE [LARGE SCALE GENOMIC DNA]</scope>
    <source>
        <strain evidence="1">BK-3</strain>
    </source>
</reference>
<proteinExistence type="predicted"/>
<sequence length="68" mass="7973">MSFCQDCNHWRFEQNAALRNEHEQDGFGICELFDQMRANPLRAIVRADDEFATIQMRGEFGCNLFEAK</sequence>
<dbReference type="Proteomes" id="UP000317355">
    <property type="component" value="Unassembled WGS sequence"/>
</dbReference>
<evidence type="ECO:0000313" key="1">
    <source>
        <dbReference type="EMBL" id="TVT54170.1"/>
    </source>
</evidence>
<dbReference type="EMBL" id="VMRY01000043">
    <property type="protein sequence ID" value="TVT54170.1"/>
    <property type="molecule type" value="Genomic_DNA"/>
</dbReference>
<comment type="caution">
    <text evidence="1">The sequence shown here is derived from an EMBL/GenBank/DDBJ whole genome shotgun (WGS) entry which is preliminary data.</text>
</comment>
<protein>
    <submittedName>
        <fullName evidence="1">Uncharacterized protein</fullName>
    </submittedName>
</protein>
<name>A0A558CZK5_9GAMM</name>